<name>A0A1B8SX80_PRORE</name>
<organism evidence="1 4">
    <name type="scientific">Providencia rettgeri</name>
    <dbReference type="NCBI Taxonomy" id="587"/>
    <lineage>
        <taxon>Bacteria</taxon>
        <taxon>Pseudomonadati</taxon>
        <taxon>Pseudomonadota</taxon>
        <taxon>Gammaproteobacteria</taxon>
        <taxon>Enterobacterales</taxon>
        <taxon>Morganellaceae</taxon>
        <taxon>Providencia</taxon>
    </lineage>
</organism>
<sequence length="89" mass="10081">MNSTDKFGYGSKQFQQGVSITEYNRQLEKALKELSEKNIGDTVMINSNNDMSSLIQSVNYFPVPKDHCSVIEVGCYSSKLNNSILYDFK</sequence>
<dbReference type="RefSeq" id="WP_109912154.1">
    <property type="nucleotide sequence ID" value="NZ_ABFCQP020000005.1"/>
</dbReference>
<evidence type="ECO:0000313" key="1">
    <source>
        <dbReference type="EMBL" id="MDH2307708.1"/>
    </source>
</evidence>
<dbReference type="OrthoDB" id="6462830at2"/>
<gene>
    <name evidence="2" type="ORF">NCTC11801_04406</name>
    <name evidence="1" type="ORF">QDQ51_20125</name>
</gene>
<dbReference type="Proteomes" id="UP001162044">
    <property type="component" value="Unassembled WGS sequence"/>
</dbReference>
<evidence type="ECO:0000313" key="3">
    <source>
        <dbReference type="Proteomes" id="UP000254208"/>
    </source>
</evidence>
<reference evidence="1" key="2">
    <citation type="submission" date="2023-04" db="EMBL/GenBank/DDBJ databases">
        <authorList>
            <person name="Li W."/>
        </authorList>
    </citation>
    <scope>NUCLEOTIDE SEQUENCE</scope>
    <source>
        <strain evidence="1">QITACRE101</strain>
    </source>
</reference>
<dbReference type="AlphaFoldDB" id="A0A1B8SX80"/>
<accession>A0A1B8SX80</accession>
<proteinExistence type="predicted"/>
<dbReference type="Proteomes" id="UP000254208">
    <property type="component" value="Unassembled WGS sequence"/>
</dbReference>
<protein>
    <submittedName>
        <fullName evidence="1">Uncharacterized protein</fullName>
    </submittedName>
</protein>
<reference evidence="1" key="3">
    <citation type="submission" date="2023-10" db="EMBL/GenBank/DDBJ databases">
        <title>Analysis of Resistance Genes of Carbapenem-resistant Providencia rettgeri.</title>
        <authorList>
            <person name="Liu M."/>
        </authorList>
    </citation>
    <scope>NUCLEOTIDE SEQUENCE</scope>
    <source>
        <strain evidence="1">QITACRE101</strain>
    </source>
</reference>
<dbReference type="EMBL" id="UGTZ01000001">
    <property type="protein sequence ID" value="SUC33388.1"/>
    <property type="molecule type" value="Genomic_DNA"/>
</dbReference>
<dbReference type="EMBL" id="JARVQW010000017">
    <property type="protein sequence ID" value="MDH2307708.1"/>
    <property type="molecule type" value="Genomic_DNA"/>
</dbReference>
<evidence type="ECO:0000313" key="2">
    <source>
        <dbReference type="EMBL" id="SUC33388.1"/>
    </source>
</evidence>
<reference evidence="2 3" key="1">
    <citation type="submission" date="2018-06" db="EMBL/GenBank/DDBJ databases">
        <authorList>
            <consortium name="Pathogen Informatics"/>
            <person name="Doyle S."/>
        </authorList>
    </citation>
    <scope>NUCLEOTIDE SEQUENCE [LARGE SCALE GENOMIC DNA]</scope>
    <source>
        <strain evidence="2 3">NCTC11801</strain>
    </source>
</reference>
<dbReference type="GeneID" id="93670900"/>
<evidence type="ECO:0000313" key="4">
    <source>
        <dbReference type="Proteomes" id="UP001162044"/>
    </source>
</evidence>